<sequence>MSNDPAMELAVAAGDNPLGLFSEFSSAILNMRLGRIEALIFKKNRAVSDIVEVMSEITTIKSEIKVACDAFLIWKGLHTDLVRKWNNVDAPDANRTASLRWIGAIMIHEKLQLVGEKMVKFEAVISTLSL</sequence>
<evidence type="ECO:0000313" key="1">
    <source>
        <dbReference type="EMBL" id="KKT48438.1"/>
    </source>
</evidence>
<reference evidence="1 2" key="1">
    <citation type="journal article" date="2015" name="Nature">
        <title>rRNA introns, odd ribosomes, and small enigmatic genomes across a large radiation of phyla.</title>
        <authorList>
            <person name="Brown C.T."/>
            <person name="Hug L.A."/>
            <person name="Thomas B.C."/>
            <person name="Sharon I."/>
            <person name="Castelle C.J."/>
            <person name="Singh A."/>
            <person name="Wilkins M.J."/>
            <person name="Williams K.H."/>
            <person name="Banfield J.F."/>
        </authorList>
    </citation>
    <scope>NUCLEOTIDE SEQUENCE [LARGE SCALE GENOMIC DNA]</scope>
</reference>
<organism evidence="1 2">
    <name type="scientific">Candidatus Collierbacteria bacterium GW2011_GWC2_44_18</name>
    <dbReference type="NCBI Taxonomy" id="1618392"/>
    <lineage>
        <taxon>Bacteria</taxon>
        <taxon>Candidatus Collieribacteriota</taxon>
    </lineage>
</organism>
<dbReference type="EMBL" id="LCIE01000029">
    <property type="protein sequence ID" value="KKT48438.1"/>
    <property type="molecule type" value="Genomic_DNA"/>
</dbReference>
<evidence type="ECO:0000313" key="2">
    <source>
        <dbReference type="Proteomes" id="UP000034172"/>
    </source>
</evidence>
<gene>
    <name evidence="1" type="ORF">UW41_C0029G0005</name>
</gene>
<proteinExistence type="predicted"/>
<dbReference type="STRING" id="1618392.UW41_C0029G0005"/>
<accession>A0A0G1HP52</accession>
<protein>
    <submittedName>
        <fullName evidence="1">Uncharacterized protein</fullName>
    </submittedName>
</protein>
<comment type="caution">
    <text evidence="1">The sequence shown here is derived from an EMBL/GenBank/DDBJ whole genome shotgun (WGS) entry which is preliminary data.</text>
</comment>
<dbReference type="Proteomes" id="UP000034172">
    <property type="component" value="Unassembled WGS sequence"/>
</dbReference>
<dbReference type="AlphaFoldDB" id="A0A0G1HP52"/>
<name>A0A0G1HP52_9BACT</name>